<dbReference type="Proteomes" id="UP000807353">
    <property type="component" value="Unassembled WGS sequence"/>
</dbReference>
<accession>A0A9P5XVF2</accession>
<organism evidence="1 2">
    <name type="scientific">Collybia nuda</name>
    <dbReference type="NCBI Taxonomy" id="64659"/>
    <lineage>
        <taxon>Eukaryota</taxon>
        <taxon>Fungi</taxon>
        <taxon>Dikarya</taxon>
        <taxon>Basidiomycota</taxon>
        <taxon>Agaricomycotina</taxon>
        <taxon>Agaricomycetes</taxon>
        <taxon>Agaricomycetidae</taxon>
        <taxon>Agaricales</taxon>
        <taxon>Tricholomatineae</taxon>
        <taxon>Clitocybaceae</taxon>
        <taxon>Collybia</taxon>
    </lineage>
</organism>
<keyword evidence="2" id="KW-1185">Reference proteome</keyword>
<proteinExistence type="predicted"/>
<protein>
    <submittedName>
        <fullName evidence="1">Uncharacterized protein</fullName>
    </submittedName>
</protein>
<gene>
    <name evidence="1" type="ORF">BDZ94DRAFT_1240883</name>
</gene>
<comment type="caution">
    <text evidence="1">The sequence shown here is derived from an EMBL/GenBank/DDBJ whole genome shotgun (WGS) entry which is preliminary data.</text>
</comment>
<dbReference type="EMBL" id="MU150377">
    <property type="protein sequence ID" value="KAF9457317.1"/>
    <property type="molecule type" value="Genomic_DNA"/>
</dbReference>
<reference evidence="1" key="1">
    <citation type="submission" date="2020-11" db="EMBL/GenBank/DDBJ databases">
        <authorList>
            <consortium name="DOE Joint Genome Institute"/>
            <person name="Ahrendt S."/>
            <person name="Riley R."/>
            <person name="Andreopoulos W."/>
            <person name="Labutti K."/>
            <person name="Pangilinan J."/>
            <person name="Ruiz-Duenas F.J."/>
            <person name="Barrasa J.M."/>
            <person name="Sanchez-Garcia M."/>
            <person name="Camarero S."/>
            <person name="Miyauchi S."/>
            <person name="Serrano A."/>
            <person name="Linde D."/>
            <person name="Babiker R."/>
            <person name="Drula E."/>
            <person name="Ayuso-Fernandez I."/>
            <person name="Pacheco R."/>
            <person name="Padilla G."/>
            <person name="Ferreira P."/>
            <person name="Barriuso J."/>
            <person name="Kellner H."/>
            <person name="Castanera R."/>
            <person name="Alfaro M."/>
            <person name="Ramirez L."/>
            <person name="Pisabarro A.G."/>
            <person name="Kuo A."/>
            <person name="Tritt A."/>
            <person name="Lipzen A."/>
            <person name="He G."/>
            <person name="Yan M."/>
            <person name="Ng V."/>
            <person name="Cullen D."/>
            <person name="Martin F."/>
            <person name="Rosso M.-N."/>
            <person name="Henrissat B."/>
            <person name="Hibbett D."/>
            <person name="Martinez A.T."/>
            <person name="Grigoriev I.V."/>
        </authorList>
    </citation>
    <scope>NUCLEOTIDE SEQUENCE</scope>
    <source>
        <strain evidence="1">CBS 247.69</strain>
    </source>
</reference>
<dbReference type="AlphaFoldDB" id="A0A9P5XVF2"/>
<name>A0A9P5XVF2_9AGAR</name>
<sequence>MGVEWTYEGGCYGKAPFFLINCSSWTSVNNNDVKSPFFKERVTKWGIMTEPEVKMTKPEVRDIGHWLSINSDESEIKEMSQLKIRGEAGVACEDMGMGSWFPVLGKEWVVEGGSSQDHFVAGRGDGLTIRVPVKVAWQMAG</sequence>
<evidence type="ECO:0000313" key="1">
    <source>
        <dbReference type="EMBL" id="KAF9457317.1"/>
    </source>
</evidence>
<evidence type="ECO:0000313" key="2">
    <source>
        <dbReference type="Proteomes" id="UP000807353"/>
    </source>
</evidence>